<dbReference type="InterPro" id="IPR011256">
    <property type="entry name" value="Reg_factor_effector_dom_sf"/>
</dbReference>
<dbReference type="SMART" id="SM00871">
    <property type="entry name" value="AraC_E_bind"/>
    <property type="match status" value="1"/>
</dbReference>
<dbReference type="EMBL" id="FWXI01000006">
    <property type="protein sequence ID" value="SMC62654.1"/>
    <property type="molecule type" value="Genomic_DNA"/>
</dbReference>
<dbReference type="RefSeq" id="WP_084575258.1">
    <property type="nucleotide sequence ID" value="NZ_CP155572.1"/>
</dbReference>
<dbReference type="InterPro" id="IPR010499">
    <property type="entry name" value="AraC_E-bd"/>
</dbReference>
<dbReference type="Pfam" id="PF06445">
    <property type="entry name" value="GyrI-like"/>
    <property type="match status" value="1"/>
</dbReference>
<dbReference type="PANTHER" id="PTHR40055">
    <property type="entry name" value="TRANSCRIPTIONAL REGULATOR YGIV-RELATED"/>
    <property type="match status" value="1"/>
</dbReference>
<sequence>MLAIELSEEKAQPVVSIRTTTKLELLPQVIGESYMKIMSYLQEFGEKPVCAPFTAYHNLDMQNLDVEMGFPIARLLPEKDDIKARELPPGKVVSSIYKGPYSGMEQPYNEMFKWIEENGYTSTGIYFEYYFNSPQEVPESELLTKIVMPLI</sequence>
<accession>A0A1W2APX5</accession>
<dbReference type="InterPro" id="IPR050908">
    <property type="entry name" value="SmbC-like"/>
</dbReference>
<reference evidence="2 3" key="1">
    <citation type="submission" date="2017-04" db="EMBL/GenBank/DDBJ databases">
        <authorList>
            <person name="Afonso C.L."/>
            <person name="Miller P.J."/>
            <person name="Scott M.A."/>
            <person name="Spackman E."/>
            <person name="Goraichik I."/>
            <person name="Dimitrov K.M."/>
            <person name="Suarez D.L."/>
            <person name="Swayne D.E."/>
        </authorList>
    </citation>
    <scope>NUCLEOTIDE SEQUENCE [LARGE SCALE GENOMIC DNA]</scope>
    <source>
        <strain evidence="2 3">DSM 5090</strain>
    </source>
</reference>
<dbReference type="Gene3D" id="3.20.80.10">
    <property type="entry name" value="Regulatory factor, effector binding domain"/>
    <property type="match status" value="1"/>
</dbReference>
<evidence type="ECO:0000313" key="3">
    <source>
        <dbReference type="Proteomes" id="UP000192738"/>
    </source>
</evidence>
<dbReference type="SUPFAM" id="SSF55136">
    <property type="entry name" value="Probable bacterial effector-binding domain"/>
    <property type="match status" value="1"/>
</dbReference>
<evidence type="ECO:0000313" key="2">
    <source>
        <dbReference type="EMBL" id="SMC62654.1"/>
    </source>
</evidence>
<dbReference type="InterPro" id="IPR029442">
    <property type="entry name" value="GyrI-like"/>
</dbReference>
<dbReference type="Proteomes" id="UP000192738">
    <property type="component" value="Unassembled WGS sequence"/>
</dbReference>
<evidence type="ECO:0000259" key="1">
    <source>
        <dbReference type="SMART" id="SM00871"/>
    </source>
</evidence>
<dbReference type="AlphaFoldDB" id="A0A1W2APX5"/>
<feature type="domain" description="AraC effector-binding" evidence="1">
    <location>
        <begin position="2"/>
        <end position="151"/>
    </location>
</feature>
<proteinExistence type="predicted"/>
<protein>
    <submittedName>
        <fullName evidence="2">Effector-binding domain-containing protein</fullName>
    </submittedName>
</protein>
<keyword evidence="3" id="KW-1185">Reference proteome</keyword>
<gene>
    <name evidence="2" type="ORF">SAMN04488500_10634</name>
</gene>
<dbReference type="OrthoDB" id="9773308at2"/>
<name>A0A1W2APX5_9FIRM</name>
<dbReference type="STRING" id="112901.SAMN04488500_10634"/>
<organism evidence="2 3">
    <name type="scientific">Sporomusa malonica</name>
    <dbReference type="NCBI Taxonomy" id="112901"/>
    <lineage>
        <taxon>Bacteria</taxon>
        <taxon>Bacillati</taxon>
        <taxon>Bacillota</taxon>
        <taxon>Negativicutes</taxon>
        <taxon>Selenomonadales</taxon>
        <taxon>Sporomusaceae</taxon>
        <taxon>Sporomusa</taxon>
    </lineage>
</organism>
<dbReference type="PANTHER" id="PTHR40055:SF1">
    <property type="entry name" value="TRANSCRIPTIONAL REGULATOR YGIV-RELATED"/>
    <property type="match status" value="1"/>
</dbReference>